<evidence type="ECO:0000313" key="4">
    <source>
        <dbReference type="Proteomes" id="UP001175271"/>
    </source>
</evidence>
<comment type="caution">
    <text evidence="3">The sequence shown here is derived from an EMBL/GenBank/DDBJ whole genome shotgun (WGS) entry which is preliminary data.</text>
</comment>
<evidence type="ECO:0000256" key="1">
    <source>
        <dbReference type="SAM" id="MobiDB-lite"/>
    </source>
</evidence>
<evidence type="ECO:0000313" key="3">
    <source>
        <dbReference type="EMBL" id="KAK0409287.1"/>
    </source>
</evidence>
<reference evidence="3" key="1">
    <citation type="submission" date="2023-06" db="EMBL/GenBank/DDBJ databases">
        <title>Genomic analysis of the entomopathogenic nematode Steinernema hermaphroditum.</title>
        <authorList>
            <person name="Schwarz E.M."/>
            <person name="Heppert J.K."/>
            <person name="Baniya A."/>
            <person name="Schwartz H.T."/>
            <person name="Tan C.-H."/>
            <person name="Antoshechkin I."/>
            <person name="Sternberg P.W."/>
            <person name="Goodrich-Blair H."/>
            <person name="Dillman A.R."/>
        </authorList>
    </citation>
    <scope>NUCLEOTIDE SEQUENCE</scope>
    <source>
        <strain evidence="3">PS9179</strain>
        <tissue evidence="3">Whole animal</tissue>
    </source>
</reference>
<gene>
    <name evidence="3" type="ORF">QR680_004456</name>
</gene>
<feature type="chain" id="PRO_5041347086" evidence="2">
    <location>
        <begin position="23"/>
        <end position="309"/>
    </location>
</feature>
<dbReference type="EMBL" id="JAUCMV010000003">
    <property type="protein sequence ID" value="KAK0409287.1"/>
    <property type="molecule type" value="Genomic_DNA"/>
</dbReference>
<dbReference type="InterPro" id="IPR036465">
    <property type="entry name" value="vWFA_dom_sf"/>
</dbReference>
<feature type="compositionally biased region" description="Low complexity" evidence="1">
    <location>
        <begin position="31"/>
        <end position="63"/>
    </location>
</feature>
<name>A0AA39HQZ5_9BILA</name>
<dbReference type="AlphaFoldDB" id="A0AA39HQZ5"/>
<feature type="region of interest" description="Disordered" evidence="1">
    <location>
        <begin position="28"/>
        <end position="63"/>
    </location>
</feature>
<dbReference type="Proteomes" id="UP001175271">
    <property type="component" value="Unassembled WGS sequence"/>
</dbReference>
<keyword evidence="2" id="KW-0732">Signal</keyword>
<feature type="signal peptide" evidence="2">
    <location>
        <begin position="1"/>
        <end position="22"/>
    </location>
</feature>
<sequence>MVLIRTYICVLLSILHFEQVLCCFPSGSNEPPTTTAPPTTTSTTSTTTTTSRTTTRSTTTTSTTTTSTTITLCKKLKYDIMFGHDVKWDAIDQNDQPERIREFINNFEMGPNEGQAQFGSRMKPIIDDNYFGVGAAKDQQALYQRIKDAWATNAEIWKGPYTRNQGEMLNQIVNAYFSRDEAVKVAIIFMACWIYDGPSPTYTEAGDLAQKKKVITYVIFHTEYCIGREYANTGGVSHKTEKMHLRSVGRQLARDTGRVFLSKNTAKENLKPIFDKIYNDLMCMDPCRNQWGNVCATNRRYPDPDSWKQ</sequence>
<protein>
    <submittedName>
        <fullName evidence="3">Uncharacterized protein</fullName>
    </submittedName>
</protein>
<dbReference type="SUPFAM" id="SSF53300">
    <property type="entry name" value="vWA-like"/>
    <property type="match status" value="1"/>
</dbReference>
<accession>A0AA39HQZ5</accession>
<proteinExistence type="predicted"/>
<keyword evidence="4" id="KW-1185">Reference proteome</keyword>
<evidence type="ECO:0000256" key="2">
    <source>
        <dbReference type="SAM" id="SignalP"/>
    </source>
</evidence>
<organism evidence="3 4">
    <name type="scientific">Steinernema hermaphroditum</name>
    <dbReference type="NCBI Taxonomy" id="289476"/>
    <lineage>
        <taxon>Eukaryota</taxon>
        <taxon>Metazoa</taxon>
        <taxon>Ecdysozoa</taxon>
        <taxon>Nematoda</taxon>
        <taxon>Chromadorea</taxon>
        <taxon>Rhabditida</taxon>
        <taxon>Tylenchina</taxon>
        <taxon>Panagrolaimomorpha</taxon>
        <taxon>Strongyloidoidea</taxon>
        <taxon>Steinernematidae</taxon>
        <taxon>Steinernema</taxon>
    </lineage>
</organism>